<protein>
    <recommendedName>
        <fullName evidence="14">Magnesium transporter CorA</fullName>
    </recommendedName>
</protein>
<feature type="transmembrane region" description="Helical" evidence="11">
    <location>
        <begin position="295"/>
        <end position="315"/>
    </location>
</feature>
<gene>
    <name evidence="12" type="ORF">NC99_41750</name>
</gene>
<dbReference type="Gene3D" id="1.20.58.340">
    <property type="entry name" value="Magnesium transport protein CorA, transmembrane region"/>
    <property type="match status" value="2"/>
</dbReference>
<dbReference type="GO" id="GO:0015095">
    <property type="term" value="F:magnesium ion transmembrane transporter activity"/>
    <property type="evidence" value="ECO:0007669"/>
    <property type="project" value="TreeGrafter"/>
</dbReference>
<evidence type="ECO:0000256" key="3">
    <source>
        <dbReference type="ARBA" id="ARBA00022448"/>
    </source>
</evidence>
<evidence type="ECO:0000256" key="10">
    <source>
        <dbReference type="ARBA" id="ARBA00023136"/>
    </source>
</evidence>
<keyword evidence="9" id="KW-0406">Ion transport</keyword>
<name>A0A0L8V3G9_9BACT</name>
<dbReference type="GO" id="GO:0005886">
    <property type="term" value="C:plasma membrane"/>
    <property type="evidence" value="ECO:0007669"/>
    <property type="project" value="UniProtKB-SubCell"/>
</dbReference>
<evidence type="ECO:0000256" key="8">
    <source>
        <dbReference type="ARBA" id="ARBA00022989"/>
    </source>
</evidence>
<comment type="caution">
    <text evidence="12">The sequence shown here is derived from an EMBL/GenBank/DDBJ whole genome shotgun (WGS) entry which is preliminary data.</text>
</comment>
<dbReference type="AlphaFoldDB" id="A0A0L8V3G9"/>
<evidence type="ECO:0000313" key="12">
    <source>
        <dbReference type="EMBL" id="KOH42959.1"/>
    </source>
</evidence>
<dbReference type="PANTHER" id="PTHR46494">
    <property type="entry name" value="CORA FAMILY METAL ION TRANSPORTER (EUROFUNG)"/>
    <property type="match status" value="1"/>
</dbReference>
<dbReference type="SUPFAM" id="SSF144083">
    <property type="entry name" value="Magnesium transport protein CorA, transmembrane region"/>
    <property type="match status" value="1"/>
</dbReference>
<sequence>MALIHAYNIYPASKKVEPLTEDQINDSIPEHAYQWLQFDLNAPGTPALIHSLEGADELFSDALLKEETRPRMSISNDDMLLILRGVNLAEGADPEDMVSVRLLITKNRIFSTQRRNVLSVDDVIQQLEAGNPPKSTGHFLVFLCERLVFRMSDVMEDIEDRSAEIEELVLDDEEHDYRNEIHNLRRQIIQLKRFLVPERDAMLKIQLEKTTWINVKQQLRFREITDQLIRYLEMLDASRDMGTVSQETLYNRQNEQMNKRMYVLTIVAAFFLPLGFFTGLLGVNLAGIPKAESPFAFAAFFVVLLLIVGFQFWLFKRKRFL</sequence>
<dbReference type="Gene3D" id="3.30.460.20">
    <property type="entry name" value="CorA soluble domain-like"/>
    <property type="match status" value="1"/>
</dbReference>
<evidence type="ECO:0000256" key="1">
    <source>
        <dbReference type="ARBA" id="ARBA00004651"/>
    </source>
</evidence>
<dbReference type="OrthoDB" id="9803484at2"/>
<evidence type="ECO:0000256" key="2">
    <source>
        <dbReference type="ARBA" id="ARBA00009765"/>
    </source>
</evidence>
<proteinExistence type="inferred from homology"/>
<keyword evidence="8 11" id="KW-1133">Transmembrane helix</keyword>
<evidence type="ECO:0000256" key="4">
    <source>
        <dbReference type="ARBA" id="ARBA00022475"/>
    </source>
</evidence>
<evidence type="ECO:0000313" key="13">
    <source>
        <dbReference type="Proteomes" id="UP000036958"/>
    </source>
</evidence>
<evidence type="ECO:0000256" key="7">
    <source>
        <dbReference type="ARBA" id="ARBA00022833"/>
    </source>
</evidence>
<keyword evidence="7" id="KW-0862">Zinc</keyword>
<evidence type="ECO:0000256" key="9">
    <source>
        <dbReference type="ARBA" id="ARBA00023065"/>
    </source>
</evidence>
<accession>A0A0L8V3G9</accession>
<evidence type="ECO:0000256" key="11">
    <source>
        <dbReference type="SAM" id="Phobius"/>
    </source>
</evidence>
<keyword evidence="6 11" id="KW-0812">Transmembrane</keyword>
<dbReference type="PANTHER" id="PTHR46494:SF3">
    <property type="entry name" value="ZINC TRANSPORT PROTEIN ZNTB"/>
    <property type="match status" value="1"/>
</dbReference>
<keyword evidence="10 11" id="KW-0472">Membrane</keyword>
<keyword evidence="13" id="KW-1185">Reference proteome</keyword>
<dbReference type="InterPro" id="IPR002523">
    <property type="entry name" value="MgTranspt_CorA/ZnTranspt_ZntB"/>
</dbReference>
<evidence type="ECO:0000256" key="5">
    <source>
        <dbReference type="ARBA" id="ARBA00022519"/>
    </source>
</evidence>
<dbReference type="Pfam" id="PF01544">
    <property type="entry name" value="CorA"/>
    <property type="match status" value="1"/>
</dbReference>
<dbReference type="CDD" id="cd12833">
    <property type="entry name" value="ZntB-like_1"/>
    <property type="match status" value="1"/>
</dbReference>
<evidence type="ECO:0008006" key="14">
    <source>
        <dbReference type="Google" id="ProtNLM"/>
    </source>
</evidence>
<dbReference type="InterPro" id="IPR045863">
    <property type="entry name" value="CorA_TM1_TM2"/>
</dbReference>
<dbReference type="InterPro" id="IPR045861">
    <property type="entry name" value="CorA_cytoplasmic_dom"/>
</dbReference>
<comment type="subcellular location">
    <subcellularLocation>
        <location evidence="1">Cell membrane</location>
        <topology evidence="1">Multi-pass membrane protein</topology>
    </subcellularLocation>
</comment>
<dbReference type="GO" id="GO:0000287">
    <property type="term" value="F:magnesium ion binding"/>
    <property type="evidence" value="ECO:0007669"/>
    <property type="project" value="TreeGrafter"/>
</dbReference>
<dbReference type="RefSeq" id="WP_053187772.1">
    <property type="nucleotide sequence ID" value="NZ_LGIA01000205.1"/>
</dbReference>
<dbReference type="GO" id="GO:0050897">
    <property type="term" value="F:cobalt ion binding"/>
    <property type="evidence" value="ECO:0007669"/>
    <property type="project" value="TreeGrafter"/>
</dbReference>
<dbReference type="Proteomes" id="UP000036958">
    <property type="component" value="Unassembled WGS sequence"/>
</dbReference>
<reference evidence="13" key="1">
    <citation type="submission" date="2015-07" db="EMBL/GenBank/DDBJ databases">
        <title>Genome sequencing of Sunxiuqinia dokdonensis strain SK.</title>
        <authorList>
            <person name="Ahn S."/>
            <person name="Kim B.-C."/>
        </authorList>
    </citation>
    <scope>NUCLEOTIDE SEQUENCE [LARGE SCALE GENOMIC DNA]</scope>
    <source>
        <strain evidence="13">SK</strain>
    </source>
</reference>
<feature type="transmembrane region" description="Helical" evidence="11">
    <location>
        <begin position="261"/>
        <end position="283"/>
    </location>
</feature>
<keyword evidence="3" id="KW-0813">Transport</keyword>
<comment type="similarity">
    <text evidence="2">Belongs to the CorA metal ion transporter (MIT) (TC 1.A.35) family.</text>
</comment>
<keyword evidence="4" id="KW-1003">Cell membrane</keyword>
<dbReference type="STRING" id="1409788.NC99_41750"/>
<organism evidence="12 13">
    <name type="scientific">Sunxiuqinia dokdonensis</name>
    <dbReference type="NCBI Taxonomy" id="1409788"/>
    <lineage>
        <taxon>Bacteria</taxon>
        <taxon>Pseudomonadati</taxon>
        <taxon>Bacteroidota</taxon>
        <taxon>Bacteroidia</taxon>
        <taxon>Marinilabiliales</taxon>
        <taxon>Prolixibacteraceae</taxon>
        <taxon>Sunxiuqinia</taxon>
    </lineage>
</organism>
<dbReference type="GO" id="GO:0015087">
    <property type="term" value="F:cobalt ion transmembrane transporter activity"/>
    <property type="evidence" value="ECO:0007669"/>
    <property type="project" value="TreeGrafter"/>
</dbReference>
<evidence type="ECO:0000256" key="6">
    <source>
        <dbReference type="ARBA" id="ARBA00022692"/>
    </source>
</evidence>
<keyword evidence="5" id="KW-0997">Cell inner membrane</keyword>
<dbReference type="EMBL" id="LGIA01000205">
    <property type="protein sequence ID" value="KOH42959.1"/>
    <property type="molecule type" value="Genomic_DNA"/>
</dbReference>
<dbReference type="SUPFAM" id="SSF143865">
    <property type="entry name" value="CorA soluble domain-like"/>
    <property type="match status" value="1"/>
</dbReference>